<reference evidence="2" key="1">
    <citation type="submission" date="2020-08" db="EMBL/GenBank/DDBJ databases">
        <title>Multicomponent nature underlies the extraordinary mechanical properties of spider dragline silk.</title>
        <authorList>
            <person name="Kono N."/>
            <person name="Nakamura H."/>
            <person name="Mori M."/>
            <person name="Yoshida Y."/>
            <person name="Ohtoshi R."/>
            <person name="Malay A.D."/>
            <person name="Moran D.A.P."/>
            <person name="Tomita M."/>
            <person name="Numata K."/>
            <person name="Arakawa K."/>
        </authorList>
    </citation>
    <scope>NUCLEOTIDE SEQUENCE</scope>
</reference>
<accession>A0A8X6P298</accession>
<dbReference type="AlphaFoldDB" id="A0A8X6P298"/>
<evidence type="ECO:0000256" key="1">
    <source>
        <dbReference type="SAM" id="MobiDB-lite"/>
    </source>
</evidence>
<dbReference type="Proteomes" id="UP000887013">
    <property type="component" value="Unassembled WGS sequence"/>
</dbReference>
<feature type="non-terminal residue" evidence="2">
    <location>
        <position position="69"/>
    </location>
</feature>
<organism evidence="2 3">
    <name type="scientific">Nephila pilipes</name>
    <name type="common">Giant wood spider</name>
    <name type="synonym">Nephila maculata</name>
    <dbReference type="NCBI Taxonomy" id="299642"/>
    <lineage>
        <taxon>Eukaryota</taxon>
        <taxon>Metazoa</taxon>
        <taxon>Ecdysozoa</taxon>
        <taxon>Arthropoda</taxon>
        <taxon>Chelicerata</taxon>
        <taxon>Arachnida</taxon>
        <taxon>Araneae</taxon>
        <taxon>Araneomorphae</taxon>
        <taxon>Entelegynae</taxon>
        <taxon>Araneoidea</taxon>
        <taxon>Nephilidae</taxon>
        <taxon>Nephila</taxon>
    </lineage>
</organism>
<protein>
    <submittedName>
        <fullName evidence="2">Uncharacterized protein</fullName>
    </submittedName>
</protein>
<name>A0A8X6P298_NEPPI</name>
<comment type="caution">
    <text evidence="2">The sequence shown here is derived from an EMBL/GenBank/DDBJ whole genome shotgun (WGS) entry which is preliminary data.</text>
</comment>
<evidence type="ECO:0000313" key="3">
    <source>
        <dbReference type="Proteomes" id="UP000887013"/>
    </source>
</evidence>
<feature type="region of interest" description="Disordered" evidence="1">
    <location>
        <begin position="45"/>
        <end position="69"/>
    </location>
</feature>
<proteinExistence type="predicted"/>
<gene>
    <name evidence="2" type="ORF">NPIL_204221</name>
</gene>
<feature type="compositionally biased region" description="Basic residues" evidence="1">
    <location>
        <begin position="59"/>
        <end position="69"/>
    </location>
</feature>
<keyword evidence="3" id="KW-1185">Reference proteome</keyword>
<sequence>MLRNNFRNHSVCTYCKSHNSLDGNLSKNDEVYYFSQDPPWKTHIWEKDRESSGNGPRTPSRKFRFKEIA</sequence>
<dbReference type="EMBL" id="BMAW01111273">
    <property type="protein sequence ID" value="GFT47126.1"/>
    <property type="molecule type" value="Genomic_DNA"/>
</dbReference>
<evidence type="ECO:0000313" key="2">
    <source>
        <dbReference type="EMBL" id="GFT47126.1"/>
    </source>
</evidence>